<evidence type="ECO:0000256" key="1">
    <source>
        <dbReference type="SAM" id="MobiDB-lite"/>
    </source>
</evidence>
<name>A0AAE1Q873_9EUCA</name>
<evidence type="ECO:0000313" key="3">
    <source>
        <dbReference type="Proteomes" id="UP001292094"/>
    </source>
</evidence>
<organism evidence="2 3">
    <name type="scientific">Petrolisthes manimaculis</name>
    <dbReference type="NCBI Taxonomy" id="1843537"/>
    <lineage>
        <taxon>Eukaryota</taxon>
        <taxon>Metazoa</taxon>
        <taxon>Ecdysozoa</taxon>
        <taxon>Arthropoda</taxon>
        <taxon>Crustacea</taxon>
        <taxon>Multicrustacea</taxon>
        <taxon>Malacostraca</taxon>
        <taxon>Eumalacostraca</taxon>
        <taxon>Eucarida</taxon>
        <taxon>Decapoda</taxon>
        <taxon>Pleocyemata</taxon>
        <taxon>Anomura</taxon>
        <taxon>Galatheoidea</taxon>
        <taxon>Porcellanidae</taxon>
        <taxon>Petrolisthes</taxon>
    </lineage>
</organism>
<dbReference type="EMBL" id="JAWZYT010000563">
    <property type="protein sequence ID" value="KAK4321691.1"/>
    <property type="molecule type" value="Genomic_DNA"/>
</dbReference>
<protein>
    <submittedName>
        <fullName evidence="2">Uncharacterized protein</fullName>
    </submittedName>
</protein>
<keyword evidence="3" id="KW-1185">Reference proteome</keyword>
<accession>A0AAE1Q873</accession>
<feature type="compositionally biased region" description="Low complexity" evidence="1">
    <location>
        <begin position="50"/>
        <end position="88"/>
    </location>
</feature>
<feature type="region of interest" description="Disordered" evidence="1">
    <location>
        <begin position="1"/>
        <end position="117"/>
    </location>
</feature>
<evidence type="ECO:0000313" key="2">
    <source>
        <dbReference type="EMBL" id="KAK4321691.1"/>
    </source>
</evidence>
<comment type="caution">
    <text evidence="2">The sequence shown here is derived from an EMBL/GenBank/DDBJ whole genome shotgun (WGS) entry which is preliminary data.</text>
</comment>
<reference evidence="2" key="1">
    <citation type="submission" date="2023-11" db="EMBL/GenBank/DDBJ databases">
        <title>Genome assemblies of two species of porcelain crab, Petrolisthes cinctipes and Petrolisthes manimaculis (Anomura: Porcellanidae).</title>
        <authorList>
            <person name="Angst P."/>
        </authorList>
    </citation>
    <scope>NUCLEOTIDE SEQUENCE</scope>
    <source>
        <strain evidence="2">PB745_02</strain>
        <tissue evidence="2">Gill</tissue>
    </source>
</reference>
<dbReference type="Proteomes" id="UP001292094">
    <property type="component" value="Unassembled WGS sequence"/>
</dbReference>
<proteinExistence type="predicted"/>
<feature type="compositionally biased region" description="Basic residues" evidence="1">
    <location>
        <begin position="1"/>
        <end position="10"/>
    </location>
</feature>
<gene>
    <name evidence="2" type="ORF">Pmani_007523</name>
</gene>
<dbReference type="AlphaFoldDB" id="A0AAE1Q873"/>
<feature type="compositionally biased region" description="Pro residues" evidence="1">
    <location>
        <begin position="89"/>
        <end position="101"/>
    </location>
</feature>
<sequence>MVNSERKKRIREGEEDVEEGEKRVEGTDDDDDDDGVSHRNALYLSFNTSHPPTHTRTPTTPPTHTRTPTTPPTHTRTPTTPPTHTRTPTTPPTHPLTPAPLPRLSLTEPHPTEPSHSYSNALLNSTPFKVHLHTPHTSHFPLISKSTTSQPPTTPSSFQPYPTHLLLHLLFHPYSFTHHTSITTPLPPHLYIYNPTHNAYY</sequence>